<dbReference type="SUPFAM" id="SSF53335">
    <property type="entry name" value="S-adenosyl-L-methionine-dependent methyltransferases"/>
    <property type="match status" value="1"/>
</dbReference>
<proteinExistence type="predicted"/>
<dbReference type="PANTHER" id="PTHR43591">
    <property type="entry name" value="METHYLTRANSFERASE"/>
    <property type="match status" value="1"/>
</dbReference>
<dbReference type="CDD" id="cd02440">
    <property type="entry name" value="AdoMet_MTases"/>
    <property type="match status" value="1"/>
</dbReference>
<evidence type="ECO:0000259" key="1">
    <source>
        <dbReference type="Pfam" id="PF13649"/>
    </source>
</evidence>
<comment type="caution">
    <text evidence="2">The sequence shown here is derived from an EMBL/GenBank/DDBJ whole genome shotgun (WGS) entry which is preliminary data.</text>
</comment>
<evidence type="ECO:0000313" key="3">
    <source>
        <dbReference type="Proteomes" id="UP000012164"/>
    </source>
</evidence>
<organism evidence="2 3">
    <name type="scientific">Leptospira interrogans str. FPW1039</name>
    <dbReference type="NCBI Taxonomy" id="1193040"/>
    <lineage>
        <taxon>Bacteria</taxon>
        <taxon>Pseudomonadati</taxon>
        <taxon>Spirochaetota</taxon>
        <taxon>Spirochaetia</taxon>
        <taxon>Leptospirales</taxon>
        <taxon>Leptospiraceae</taxon>
        <taxon>Leptospira</taxon>
    </lineage>
</organism>
<dbReference type="GO" id="GO:0008168">
    <property type="term" value="F:methyltransferase activity"/>
    <property type="evidence" value="ECO:0007669"/>
    <property type="project" value="UniProtKB-KW"/>
</dbReference>
<feature type="domain" description="Methyltransferase" evidence="1">
    <location>
        <begin position="47"/>
        <end position="144"/>
    </location>
</feature>
<sequence>MKDDNADATVQFFKSVGVDWLVNKSDEKHMHALLRLIKTHMDKTDKILDICCGYGRVTIPLLLESFDVKGIDISPELIEKAILDSKKLKISDDIFQVADMKKLPYEDNLFDFSFCIWASFNFLNNKEDQITSLNEMYRTLKIGGKALIECPYHENFDGLVKVEVDDHSYDYFPITMDQMVELKEKTNFSELKLSKEKLAERERLIAIFIK</sequence>
<dbReference type="GO" id="GO:0032259">
    <property type="term" value="P:methylation"/>
    <property type="evidence" value="ECO:0007669"/>
    <property type="project" value="UniProtKB-KW"/>
</dbReference>
<dbReference type="EMBL" id="AKWR02000053">
    <property type="protein sequence ID" value="EMJ38082.1"/>
    <property type="molecule type" value="Genomic_DNA"/>
</dbReference>
<protein>
    <submittedName>
        <fullName evidence="2">Methyltransferase domain protein</fullName>
    </submittedName>
</protein>
<dbReference type="InterPro" id="IPR041698">
    <property type="entry name" value="Methyltransf_25"/>
</dbReference>
<gene>
    <name evidence="2" type="ORF">LEP1GSC079_0567</name>
</gene>
<dbReference type="Pfam" id="PF13649">
    <property type="entry name" value="Methyltransf_25"/>
    <property type="match status" value="1"/>
</dbReference>
<keyword evidence="2" id="KW-0808">Transferase</keyword>
<dbReference type="InterPro" id="IPR029063">
    <property type="entry name" value="SAM-dependent_MTases_sf"/>
</dbReference>
<evidence type="ECO:0000313" key="2">
    <source>
        <dbReference type="EMBL" id="EMJ38082.1"/>
    </source>
</evidence>
<dbReference type="AlphaFoldDB" id="A0A0F6IJ57"/>
<dbReference type="Gene3D" id="3.40.50.150">
    <property type="entry name" value="Vaccinia Virus protein VP39"/>
    <property type="match status" value="1"/>
</dbReference>
<reference evidence="2 3" key="1">
    <citation type="submission" date="2013-01" db="EMBL/GenBank/DDBJ databases">
        <authorList>
            <person name="Harkins D.M."/>
            <person name="Durkin A.S."/>
            <person name="Brinkac L.M."/>
            <person name="Haft D.H."/>
            <person name="Selengut J.D."/>
            <person name="Sanka R."/>
            <person name="DePew J."/>
            <person name="Purushe J."/>
            <person name="Peacock S.J."/>
            <person name="Thaipadungpanit J."/>
            <person name="Wuthiekanun V.W."/>
            <person name="Day N.P."/>
            <person name="Vinetz J.M."/>
            <person name="Sutton G.G."/>
            <person name="Nierman W.C."/>
            <person name="Fouts D.E."/>
        </authorList>
    </citation>
    <scope>NUCLEOTIDE SEQUENCE [LARGE SCALE GENOMIC DNA]</scope>
    <source>
        <strain evidence="2 3">FPW1039</strain>
    </source>
</reference>
<keyword evidence="2" id="KW-0489">Methyltransferase</keyword>
<name>A0A0F6IJ57_LEPIR</name>
<accession>A0A0F6IJ57</accession>
<dbReference type="Proteomes" id="UP000012164">
    <property type="component" value="Unassembled WGS sequence"/>
</dbReference>